<evidence type="ECO:0000313" key="6">
    <source>
        <dbReference type="Proteomes" id="UP000286746"/>
    </source>
</evidence>
<feature type="domain" description="Carrier" evidence="4">
    <location>
        <begin position="541"/>
        <end position="616"/>
    </location>
</feature>
<dbReference type="SMART" id="SM00823">
    <property type="entry name" value="PKS_PP"/>
    <property type="match status" value="1"/>
</dbReference>
<accession>A0A401WF24</accession>
<reference evidence="5 6" key="1">
    <citation type="submission" date="2018-11" db="EMBL/GenBank/DDBJ databases">
        <title>Whole genome sequence of Streptomyces paromomycinus NBRC 15454(T).</title>
        <authorList>
            <person name="Komaki H."/>
            <person name="Tamura T."/>
        </authorList>
    </citation>
    <scope>NUCLEOTIDE SEQUENCE [LARGE SCALE GENOMIC DNA]</scope>
    <source>
        <strain evidence="5 6">NBRC 15454</strain>
    </source>
</reference>
<dbReference type="Pfam" id="PF00501">
    <property type="entry name" value="AMP-binding"/>
    <property type="match status" value="1"/>
</dbReference>
<dbReference type="Pfam" id="PF00550">
    <property type="entry name" value="PP-binding"/>
    <property type="match status" value="1"/>
</dbReference>
<dbReference type="Gene3D" id="3.40.50.12780">
    <property type="entry name" value="N-terminal domain of ligase-like"/>
    <property type="match status" value="1"/>
</dbReference>
<dbReference type="Proteomes" id="UP000286746">
    <property type="component" value="Unassembled WGS sequence"/>
</dbReference>
<dbReference type="GO" id="GO:0031177">
    <property type="term" value="F:phosphopantetheine binding"/>
    <property type="evidence" value="ECO:0007669"/>
    <property type="project" value="InterPro"/>
</dbReference>
<dbReference type="EMBL" id="BHZD01000001">
    <property type="protein sequence ID" value="GCD47898.1"/>
    <property type="molecule type" value="Genomic_DNA"/>
</dbReference>
<feature type="region of interest" description="Disordered" evidence="3">
    <location>
        <begin position="446"/>
        <end position="467"/>
    </location>
</feature>
<dbReference type="GO" id="GO:0017000">
    <property type="term" value="P:antibiotic biosynthetic process"/>
    <property type="evidence" value="ECO:0007669"/>
    <property type="project" value="UniProtKB-ARBA"/>
</dbReference>
<dbReference type="PROSITE" id="PS50075">
    <property type="entry name" value="CARRIER"/>
    <property type="match status" value="1"/>
</dbReference>
<dbReference type="AlphaFoldDB" id="A0A401WF24"/>
<sequence length="648" mass="67417">MTGGSRAGEGPGAGAVALFRQWVRAVPGRDALVHPGGRTTYAELARRAEDLAARLDRAGVRPGDTVGVTTERSPLLPVAVLALWTAGAAYVPLPASHPAPRNRAVLQEAGVRTVITDREPDPAVLSGLAGGEVTCVRLTARTLNGPAAAPERPAPGEDAAGPEDLAYVLHTSGSSGAPKGVRIPHRAVVNLARGLHQVYGDLEGARVLQFAPFTFDVWIWELAMSLLSGGTLVVPRPGVPLHGPELSRALRELDISHLSGAASLLATLPADEPIPVTTLTSGGEPLPEYLVRRWGSRVRLFNAYGPTEAGVCATMGRCRPGQGTPGIGHPLPGVAVHLLDERGAAVPDGEPGEVHIGGPGVGLGYLDRPADTRRQFVPDRFGPLPGRLLYRTGDLARRLPDGSYLFLGRIDGQLNVRGYRIEPGEVETALLRHPDVSAAAVTATRGALGTSVPPPGSGRPPQDGGTDRLTAYVQAAPGGTVTAAVLRRHLAALLPAHLVPSSFVLVERLPLTAHGKIDRTALAPPAAPRDDGRDVPLRGRATAAGRERDVAELVAAVLGVDDIAPDDDFADLGATSLDVIRIQAAVRARWGTRLGAADLMDARTVRLLTALLDRTRNGARAVGTAPPGAGRAAGHPLPAVRTVKGGLQ</sequence>
<dbReference type="SUPFAM" id="SSF56801">
    <property type="entry name" value="Acetyl-CoA synthetase-like"/>
    <property type="match status" value="1"/>
</dbReference>
<dbReference type="GO" id="GO:0043041">
    <property type="term" value="P:amino acid activation for nonribosomal peptide biosynthetic process"/>
    <property type="evidence" value="ECO:0007669"/>
    <property type="project" value="TreeGrafter"/>
</dbReference>
<evidence type="ECO:0000256" key="3">
    <source>
        <dbReference type="SAM" id="MobiDB-lite"/>
    </source>
</evidence>
<dbReference type="PROSITE" id="PS00455">
    <property type="entry name" value="AMP_BINDING"/>
    <property type="match status" value="1"/>
</dbReference>
<dbReference type="Gene3D" id="1.10.1200.10">
    <property type="entry name" value="ACP-like"/>
    <property type="match status" value="1"/>
</dbReference>
<keyword evidence="6" id="KW-1185">Reference proteome</keyword>
<dbReference type="NCBIfam" id="TIGR01733">
    <property type="entry name" value="AA-adenyl-dom"/>
    <property type="match status" value="1"/>
</dbReference>
<name>A0A401WF24_STREY</name>
<comment type="caution">
    <text evidence="5">The sequence shown here is derived from an EMBL/GenBank/DDBJ whole genome shotgun (WGS) entry which is preliminary data.</text>
</comment>
<dbReference type="InterPro" id="IPR000873">
    <property type="entry name" value="AMP-dep_synth/lig_dom"/>
</dbReference>
<dbReference type="InterPro" id="IPR036736">
    <property type="entry name" value="ACP-like_sf"/>
</dbReference>
<dbReference type="SUPFAM" id="SSF47336">
    <property type="entry name" value="ACP-like"/>
    <property type="match status" value="1"/>
</dbReference>
<evidence type="ECO:0000313" key="5">
    <source>
        <dbReference type="EMBL" id="GCD47898.1"/>
    </source>
</evidence>
<keyword evidence="2" id="KW-0597">Phosphoprotein</keyword>
<dbReference type="InterPro" id="IPR042099">
    <property type="entry name" value="ANL_N_sf"/>
</dbReference>
<evidence type="ECO:0000256" key="1">
    <source>
        <dbReference type="ARBA" id="ARBA00022450"/>
    </source>
</evidence>
<dbReference type="InterPro" id="IPR020806">
    <property type="entry name" value="PKS_PP-bd"/>
</dbReference>
<dbReference type="GO" id="GO:0044550">
    <property type="term" value="P:secondary metabolite biosynthetic process"/>
    <property type="evidence" value="ECO:0007669"/>
    <property type="project" value="TreeGrafter"/>
</dbReference>
<evidence type="ECO:0000259" key="4">
    <source>
        <dbReference type="PROSITE" id="PS50075"/>
    </source>
</evidence>
<dbReference type="CDD" id="cd05930">
    <property type="entry name" value="A_NRPS"/>
    <property type="match status" value="1"/>
</dbReference>
<evidence type="ECO:0000256" key="2">
    <source>
        <dbReference type="ARBA" id="ARBA00022553"/>
    </source>
</evidence>
<dbReference type="Gene3D" id="3.30.300.30">
    <property type="match status" value="1"/>
</dbReference>
<organism evidence="5 6">
    <name type="scientific">Streptomyces paromomycinus</name>
    <name type="common">Streptomyces rimosus subsp. paromomycinus</name>
    <dbReference type="NCBI Taxonomy" id="92743"/>
    <lineage>
        <taxon>Bacteria</taxon>
        <taxon>Bacillati</taxon>
        <taxon>Actinomycetota</taxon>
        <taxon>Actinomycetes</taxon>
        <taxon>Kitasatosporales</taxon>
        <taxon>Streptomycetaceae</taxon>
        <taxon>Streptomyces</taxon>
    </lineage>
</organism>
<proteinExistence type="predicted"/>
<dbReference type="GO" id="GO:0005737">
    <property type="term" value="C:cytoplasm"/>
    <property type="evidence" value="ECO:0007669"/>
    <property type="project" value="TreeGrafter"/>
</dbReference>
<dbReference type="InterPro" id="IPR020845">
    <property type="entry name" value="AMP-binding_CS"/>
</dbReference>
<dbReference type="PANTHER" id="PTHR45527:SF1">
    <property type="entry name" value="FATTY ACID SYNTHASE"/>
    <property type="match status" value="1"/>
</dbReference>
<dbReference type="InterPro" id="IPR045851">
    <property type="entry name" value="AMP-bd_C_sf"/>
</dbReference>
<gene>
    <name evidence="5" type="ORF">GKJPGBOP_07692</name>
</gene>
<keyword evidence="1" id="KW-0596">Phosphopantetheine</keyword>
<dbReference type="PANTHER" id="PTHR45527">
    <property type="entry name" value="NONRIBOSOMAL PEPTIDE SYNTHETASE"/>
    <property type="match status" value="1"/>
</dbReference>
<dbReference type="InterPro" id="IPR010071">
    <property type="entry name" value="AA_adenyl_dom"/>
</dbReference>
<dbReference type="InterPro" id="IPR009081">
    <property type="entry name" value="PP-bd_ACP"/>
</dbReference>
<dbReference type="RefSeq" id="WP_125057914.1">
    <property type="nucleotide sequence ID" value="NZ_BHZD01000001.1"/>
</dbReference>
<protein>
    <submittedName>
        <fullName evidence="5">Amino acid adenylation protein</fullName>
    </submittedName>
</protein>